<dbReference type="Proteomes" id="UP000317648">
    <property type="component" value="Chromosome"/>
</dbReference>
<protein>
    <submittedName>
        <fullName evidence="2">Uncharacterized protein</fullName>
    </submittedName>
</protein>
<gene>
    <name evidence="2" type="ORF">Pla8534_52610</name>
</gene>
<reference evidence="2 3" key="1">
    <citation type="submission" date="2019-02" db="EMBL/GenBank/DDBJ databases">
        <title>Deep-cultivation of Planctomycetes and their phenomic and genomic characterization uncovers novel biology.</title>
        <authorList>
            <person name="Wiegand S."/>
            <person name="Jogler M."/>
            <person name="Boedeker C."/>
            <person name="Pinto D."/>
            <person name="Vollmers J."/>
            <person name="Rivas-Marin E."/>
            <person name="Kohn T."/>
            <person name="Peeters S.H."/>
            <person name="Heuer A."/>
            <person name="Rast P."/>
            <person name="Oberbeckmann S."/>
            <person name="Bunk B."/>
            <person name="Jeske O."/>
            <person name="Meyerdierks A."/>
            <person name="Storesund J.E."/>
            <person name="Kallscheuer N."/>
            <person name="Luecker S."/>
            <person name="Lage O.M."/>
            <person name="Pohl T."/>
            <person name="Merkel B.J."/>
            <person name="Hornburger P."/>
            <person name="Mueller R.-W."/>
            <person name="Bruemmer F."/>
            <person name="Labrenz M."/>
            <person name="Spormann A.M."/>
            <person name="Op den Camp H."/>
            <person name="Overmann J."/>
            <person name="Amann R."/>
            <person name="Jetten M.S.M."/>
            <person name="Mascher T."/>
            <person name="Medema M.H."/>
            <person name="Devos D.P."/>
            <person name="Kaster A.-K."/>
            <person name="Ovreas L."/>
            <person name="Rohde M."/>
            <person name="Galperin M.Y."/>
            <person name="Jogler C."/>
        </authorList>
    </citation>
    <scope>NUCLEOTIDE SEQUENCE [LARGE SCALE GENOMIC DNA]</scope>
    <source>
        <strain evidence="2 3">Pla85_3_4</strain>
    </source>
</reference>
<evidence type="ECO:0000313" key="3">
    <source>
        <dbReference type="Proteomes" id="UP000317648"/>
    </source>
</evidence>
<name>A0A518DZZ7_9BACT</name>
<dbReference type="OrthoDB" id="650130at2"/>
<evidence type="ECO:0000313" key="2">
    <source>
        <dbReference type="EMBL" id="QDU97413.1"/>
    </source>
</evidence>
<proteinExistence type="predicted"/>
<organism evidence="2 3">
    <name type="scientific">Lignipirellula cremea</name>
    <dbReference type="NCBI Taxonomy" id="2528010"/>
    <lineage>
        <taxon>Bacteria</taxon>
        <taxon>Pseudomonadati</taxon>
        <taxon>Planctomycetota</taxon>
        <taxon>Planctomycetia</taxon>
        <taxon>Pirellulales</taxon>
        <taxon>Pirellulaceae</taxon>
        <taxon>Lignipirellula</taxon>
    </lineage>
</organism>
<sequence length="236" mass="25864" precursor="true">MKHLIVLLSVVAFLHGTAEAQDKTAILNRTMKAGTFEASILEMRMPDDATAIMAKFSQAVAAKPDWIQTYVASQRLNPGEPLPYHENMGVTEREYARLIEAKAETKLRPVSNCNLIVTSNADGSLAVTGSGGAAVLNGLTIDSETMTIRYKDLSSTDCSVVIPKRTALVSINGLDWNTEKVTPPSTLTALSLTVGRYTDTTHGFLEFRATKAVGRAASMNHHLYLQWKPKDRRTKR</sequence>
<keyword evidence="3" id="KW-1185">Reference proteome</keyword>
<keyword evidence="1" id="KW-0732">Signal</keyword>
<dbReference type="EMBL" id="CP036433">
    <property type="protein sequence ID" value="QDU97413.1"/>
    <property type="molecule type" value="Genomic_DNA"/>
</dbReference>
<accession>A0A518DZZ7</accession>
<dbReference type="RefSeq" id="WP_145056189.1">
    <property type="nucleotide sequence ID" value="NZ_CP036433.1"/>
</dbReference>
<feature type="chain" id="PRO_5022003976" evidence="1">
    <location>
        <begin position="21"/>
        <end position="236"/>
    </location>
</feature>
<evidence type="ECO:0000256" key="1">
    <source>
        <dbReference type="SAM" id="SignalP"/>
    </source>
</evidence>
<dbReference type="KEGG" id="lcre:Pla8534_52610"/>
<feature type="signal peptide" evidence="1">
    <location>
        <begin position="1"/>
        <end position="20"/>
    </location>
</feature>
<dbReference type="AlphaFoldDB" id="A0A518DZZ7"/>